<evidence type="ECO:0000256" key="6">
    <source>
        <dbReference type="ARBA" id="ARBA00022833"/>
    </source>
</evidence>
<dbReference type="PANTHER" id="PTHR11409:SF43">
    <property type="entry name" value="ADENOSINE DEAMINASE"/>
    <property type="match status" value="1"/>
</dbReference>
<organism evidence="8 9">
    <name type="scientific">Candidatus Enterococcus testudinis</name>
    <dbReference type="NCBI Taxonomy" id="1834191"/>
    <lineage>
        <taxon>Bacteria</taxon>
        <taxon>Bacillati</taxon>
        <taxon>Bacillota</taxon>
        <taxon>Bacilli</taxon>
        <taxon>Lactobacillales</taxon>
        <taxon>Enterococcaceae</taxon>
        <taxon>Enterococcus</taxon>
    </lineage>
</organism>
<evidence type="ECO:0000313" key="8">
    <source>
        <dbReference type="EMBL" id="OTN77400.1"/>
    </source>
</evidence>
<proteinExistence type="inferred from homology"/>
<sequence>MLTKHQIQSFPKIELHCHLDGSIRPETLIEIANQQEMTIEQDITIVRKHMQAPIDCHDLTDYLDCFDFVLPYLQTEQALVRAAFDVMEQAAEDGVAYIEIRFAPSLSMKKGLTCQETIQAVAKGIALAEAQYPIKGNILIIGMRQEERAAIASIFAEATALAEAKVVGLDLAGPEIDGYVPALAESYRLFVDGQSIQLTLHAGECGCVHNIYQAIESGAQRIGHGIVLKGDQQGQAFVREHEILIEGCPTSNMHTRAIDAYADYPLREWLQNRVHFCLNTDNRTVSNTTLTNEYWQMVQHCGLTKTEFETIMVYAVQHSFATEEDKDVLLAQLALFSGEEAMK</sequence>
<dbReference type="EC" id="3.5.4.4" evidence="3"/>
<dbReference type="EMBL" id="NGKU01000001">
    <property type="protein sequence ID" value="OTN77400.1"/>
    <property type="molecule type" value="Genomic_DNA"/>
</dbReference>
<dbReference type="Gene3D" id="3.20.20.140">
    <property type="entry name" value="Metal-dependent hydrolases"/>
    <property type="match status" value="1"/>
</dbReference>
<dbReference type="InterPro" id="IPR001365">
    <property type="entry name" value="A_deaminase_dom"/>
</dbReference>
<comment type="similarity">
    <text evidence="2">Belongs to the metallo-dependent hydrolases superfamily. Adenosine and AMP deaminases family.</text>
</comment>
<dbReference type="NCBIfam" id="TIGR01430">
    <property type="entry name" value="aden_deam"/>
    <property type="match status" value="1"/>
</dbReference>
<dbReference type="SUPFAM" id="SSF51556">
    <property type="entry name" value="Metallo-dependent hydrolases"/>
    <property type="match status" value="1"/>
</dbReference>
<keyword evidence="5" id="KW-0378">Hydrolase</keyword>
<dbReference type="GO" id="GO:0005829">
    <property type="term" value="C:cytosol"/>
    <property type="evidence" value="ECO:0007669"/>
    <property type="project" value="TreeGrafter"/>
</dbReference>
<evidence type="ECO:0000313" key="9">
    <source>
        <dbReference type="Proteomes" id="UP000195043"/>
    </source>
</evidence>
<dbReference type="GO" id="GO:0043103">
    <property type="term" value="P:hypoxanthine salvage"/>
    <property type="evidence" value="ECO:0007669"/>
    <property type="project" value="TreeGrafter"/>
</dbReference>
<evidence type="ECO:0000256" key="3">
    <source>
        <dbReference type="ARBA" id="ARBA00012784"/>
    </source>
</evidence>
<dbReference type="OrthoDB" id="9779574at2"/>
<feature type="domain" description="Adenosine deaminase" evidence="7">
    <location>
        <begin position="11"/>
        <end position="333"/>
    </location>
</feature>
<comment type="caution">
    <text evidence="8">The sequence shown here is derived from an EMBL/GenBank/DDBJ whole genome shotgun (WGS) entry which is preliminary data.</text>
</comment>
<evidence type="ECO:0000256" key="5">
    <source>
        <dbReference type="ARBA" id="ARBA00022801"/>
    </source>
</evidence>
<name>A0A242A936_9ENTE</name>
<comment type="cofactor">
    <cofactor evidence="1">
        <name>Zn(2+)</name>
        <dbReference type="ChEBI" id="CHEBI:29105"/>
    </cofactor>
</comment>
<dbReference type="GO" id="GO:0006154">
    <property type="term" value="P:adenosine catabolic process"/>
    <property type="evidence" value="ECO:0007669"/>
    <property type="project" value="TreeGrafter"/>
</dbReference>
<dbReference type="GO" id="GO:0046103">
    <property type="term" value="P:inosine biosynthetic process"/>
    <property type="evidence" value="ECO:0007669"/>
    <property type="project" value="TreeGrafter"/>
</dbReference>
<gene>
    <name evidence="8" type="ORF">A5886_002500</name>
</gene>
<evidence type="ECO:0000256" key="1">
    <source>
        <dbReference type="ARBA" id="ARBA00001947"/>
    </source>
</evidence>
<dbReference type="STRING" id="1834191.A5886_002500"/>
<dbReference type="Pfam" id="PF00962">
    <property type="entry name" value="A_deaminase"/>
    <property type="match status" value="1"/>
</dbReference>
<dbReference type="GO" id="GO:0046872">
    <property type="term" value="F:metal ion binding"/>
    <property type="evidence" value="ECO:0007669"/>
    <property type="project" value="UniProtKB-KW"/>
</dbReference>
<evidence type="ECO:0000256" key="2">
    <source>
        <dbReference type="ARBA" id="ARBA00006676"/>
    </source>
</evidence>
<reference evidence="8 9" key="1">
    <citation type="submission" date="2017-05" db="EMBL/GenBank/DDBJ databases">
        <title>The Genome Sequence of Enterococcus sp. 8G7_MSG3316.</title>
        <authorList>
            <consortium name="The Broad Institute Genomics Platform"/>
            <consortium name="The Broad Institute Genomic Center for Infectious Diseases"/>
            <person name="Earl A."/>
            <person name="Manson A."/>
            <person name="Schwartman J."/>
            <person name="Gilmore M."/>
            <person name="Abouelleil A."/>
            <person name="Cao P."/>
            <person name="Chapman S."/>
            <person name="Cusick C."/>
            <person name="Shea T."/>
            <person name="Young S."/>
            <person name="Neafsey D."/>
            <person name="Nusbaum C."/>
            <person name="Birren B."/>
        </authorList>
    </citation>
    <scope>NUCLEOTIDE SEQUENCE [LARGE SCALE GENOMIC DNA]</scope>
    <source>
        <strain evidence="8 9">8G7_MSG3316</strain>
    </source>
</reference>
<dbReference type="Proteomes" id="UP000195043">
    <property type="component" value="Unassembled WGS sequence"/>
</dbReference>
<dbReference type="PANTHER" id="PTHR11409">
    <property type="entry name" value="ADENOSINE DEAMINASE"/>
    <property type="match status" value="1"/>
</dbReference>
<keyword evidence="6" id="KW-0862">Zinc</keyword>
<evidence type="ECO:0000256" key="4">
    <source>
        <dbReference type="ARBA" id="ARBA00022723"/>
    </source>
</evidence>
<protein>
    <recommendedName>
        <fullName evidence="3">adenosine deaminase</fullName>
        <ecNumber evidence="3">3.5.4.4</ecNumber>
    </recommendedName>
</protein>
<keyword evidence="4" id="KW-0479">Metal-binding</keyword>
<keyword evidence="9" id="KW-1185">Reference proteome</keyword>
<dbReference type="AlphaFoldDB" id="A0A242A936"/>
<dbReference type="InterPro" id="IPR032466">
    <property type="entry name" value="Metal_Hydrolase"/>
</dbReference>
<dbReference type="RefSeq" id="WP_086275429.1">
    <property type="nucleotide sequence ID" value="NZ_NGKU01000001.1"/>
</dbReference>
<accession>A0A242A936</accession>
<evidence type="ECO:0000259" key="7">
    <source>
        <dbReference type="Pfam" id="PF00962"/>
    </source>
</evidence>
<dbReference type="InterPro" id="IPR006330">
    <property type="entry name" value="Ado/ade_deaminase"/>
</dbReference>
<dbReference type="GO" id="GO:0004000">
    <property type="term" value="F:adenosine deaminase activity"/>
    <property type="evidence" value="ECO:0007669"/>
    <property type="project" value="UniProtKB-ARBA"/>
</dbReference>